<name>A0A090QH87_NONUL</name>
<dbReference type="AlphaFoldDB" id="A0A090QH87"/>
<comment type="caution">
    <text evidence="2">The sequence shown here is derived from an EMBL/GenBank/DDBJ whole genome shotgun (WGS) entry which is preliminary data.</text>
</comment>
<dbReference type="GO" id="GO:0016791">
    <property type="term" value="F:phosphatase activity"/>
    <property type="evidence" value="ECO:0007669"/>
    <property type="project" value="TreeGrafter"/>
</dbReference>
<dbReference type="Proteomes" id="UP000029226">
    <property type="component" value="Unassembled WGS sequence"/>
</dbReference>
<sequence length="208" mass="23935">MSTYVVSDIHGCNSKFRRALKAVRLKKTDRLIILGDMIDRGSESKEVLDTIFLLLENNFEVISILGNHEDLLLKSLDDFNTEISWLKNGGIKTLESFSTTEISRIPDKYIDYLASLKSHFILDDFIFVHAGINMLAEQPLNDRDALLWLRDWEKYYDSNWLKSRMVIHGHTPISMDCIMEQFEKSSKVICIDNGSFMDKKGGLVICAY</sequence>
<dbReference type="Pfam" id="PF00149">
    <property type="entry name" value="Metallophos"/>
    <property type="match status" value="1"/>
</dbReference>
<reference evidence="2 3" key="1">
    <citation type="journal article" date="2014" name="Genome Announc.">
        <title>Draft Genome Sequences of Marine Flavobacterium Nonlabens Strains NR17, NR24, NR27, NR32, NR33, and Ara13.</title>
        <authorList>
            <person name="Nakanishi M."/>
            <person name="Meirelles P."/>
            <person name="Suzuki R."/>
            <person name="Takatani N."/>
            <person name="Mino S."/>
            <person name="Suda W."/>
            <person name="Oshima K."/>
            <person name="Hattori M."/>
            <person name="Ohkuma M."/>
            <person name="Hosokawa M."/>
            <person name="Miyashita K."/>
            <person name="Thompson F.L."/>
            <person name="Niwa A."/>
            <person name="Sawabe T."/>
            <person name="Sawabe T."/>
        </authorList>
    </citation>
    <scope>NUCLEOTIDE SEQUENCE [LARGE SCALE GENOMIC DNA]</scope>
    <source>
        <strain evidence="3">JCM19314</strain>
    </source>
</reference>
<evidence type="ECO:0000259" key="1">
    <source>
        <dbReference type="Pfam" id="PF00149"/>
    </source>
</evidence>
<dbReference type="PANTHER" id="PTHR42850">
    <property type="entry name" value="METALLOPHOSPHOESTERASE"/>
    <property type="match status" value="1"/>
</dbReference>
<dbReference type="Gene3D" id="3.60.21.10">
    <property type="match status" value="1"/>
</dbReference>
<feature type="domain" description="Calcineurin-like phosphoesterase" evidence="1">
    <location>
        <begin position="1"/>
        <end position="174"/>
    </location>
</feature>
<proteinExistence type="predicted"/>
<accession>A0A090QH87</accession>
<dbReference type="PANTHER" id="PTHR42850:SF4">
    <property type="entry name" value="ZINC-DEPENDENT ENDOPOLYPHOSPHATASE"/>
    <property type="match status" value="1"/>
</dbReference>
<dbReference type="InterPro" id="IPR050126">
    <property type="entry name" value="Ap4A_hydrolase"/>
</dbReference>
<dbReference type="CDD" id="cd00144">
    <property type="entry name" value="MPP_PPP_family"/>
    <property type="match status" value="1"/>
</dbReference>
<gene>
    <name evidence="2" type="ORF">JCM19314_603</name>
</gene>
<dbReference type="InterPro" id="IPR004843">
    <property type="entry name" value="Calcineurin-like_PHP"/>
</dbReference>
<organism evidence="2 3">
    <name type="scientific">Nonlabens ulvanivorans</name>
    <name type="common">Persicivirga ulvanivorans</name>
    <dbReference type="NCBI Taxonomy" id="906888"/>
    <lineage>
        <taxon>Bacteria</taxon>
        <taxon>Pseudomonadati</taxon>
        <taxon>Bacteroidota</taxon>
        <taxon>Flavobacteriia</taxon>
        <taxon>Flavobacteriales</taxon>
        <taxon>Flavobacteriaceae</taxon>
        <taxon>Nonlabens</taxon>
    </lineage>
</organism>
<dbReference type="InterPro" id="IPR029052">
    <property type="entry name" value="Metallo-depent_PP-like"/>
</dbReference>
<dbReference type="SUPFAM" id="SSF56300">
    <property type="entry name" value="Metallo-dependent phosphatases"/>
    <property type="match status" value="1"/>
</dbReference>
<evidence type="ECO:0000313" key="3">
    <source>
        <dbReference type="Proteomes" id="UP000029226"/>
    </source>
</evidence>
<dbReference type="EMBL" id="BBMM01000009">
    <property type="protein sequence ID" value="GAL01159.1"/>
    <property type="molecule type" value="Genomic_DNA"/>
</dbReference>
<dbReference type="GO" id="GO:0110154">
    <property type="term" value="P:RNA decapping"/>
    <property type="evidence" value="ECO:0007669"/>
    <property type="project" value="TreeGrafter"/>
</dbReference>
<dbReference type="GO" id="GO:0008803">
    <property type="term" value="F:bis(5'-nucleosyl)-tetraphosphatase (symmetrical) activity"/>
    <property type="evidence" value="ECO:0007669"/>
    <property type="project" value="TreeGrafter"/>
</dbReference>
<evidence type="ECO:0000313" key="2">
    <source>
        <dbReference type="EMBL" id="GAL01159.1"/>
    </source>
</evidence>
<protein>
    <submittedName>
        <fullName evidence="2">Serine/threonine protein phosphatase</fullName>
    </submittedName>
</protein>
<dbReference type="GO" id="GO:0005737">
    <property type="term" value="C:cytoplasm"/>
    <property type="evidence" value="ECO:0007669"/>
    <property type="project" value="TreeGrafter"/>
</dbReference>